<dbReference type="Proteomes" id="UP000828390">
    <property type="component" value="Unassembled WGS sequence"/>
</dbReference>
<protein>
    <submittedName>
        <fullName evidence="2">Uncharacterized protein</fullName>
    </submittedName>
</protein>
<sequence length="93" mass="9339">MASKGPTVAWAVVVKDTGFVTKITHANATMAGNGRAPNTSAFGTAPALPACSAWAPVYAHVSKRVGTVPAGTDSVNAGKGTRATNVTGWTKTP</sequence>
<proteinExistence type="predicted"/>
<organism evidence="2 3">
    <name type="scientific">Dreissena polymorpha</name>
    <name type="common">Zebra mussel</name>
    <name type="synonym">Mytilus polymorpha</name>
    <dbReference type="NCBI Taxonomy" id="45954"/>
    <lineage>
        <taxon>Eukaryota</taxon>
        <taxon>Metazoa</taxon>
        <taxon>Spiralia</taxon>
        <taxon>Lophotrochozoa</taxon>
        <taxon>Mollusca</taxon>
        <taxon>Bivalvia</taxon>
        <taxon>Autobranchia</taxon>
        <taxon>Heteroconchia</taxon>
        <taxon>Euheterodonta</taxon>
        <taxon>Imparidentia</taxon>
        <taxon>Neoheterodontei</taxon>
        <taxon>Myida</taxon>
        <taxon>Dreissenoidea</taxon>
        <taxon>Dreissenidae</taxon>
        <taxon>Dreissena</taxon>
    </lineage>
</organism>
<evidence type="ECO:0000313" key="3">
    <source>
        <dbReference type="Proteomes" id="UP000828390"/>
    </source>
</evidence>
<feature type="region of interest" description="Disordered" evidence="1">
    <location>
        <begin position="69"/>
        <end position="93"/>
    </location>
</feature>
<dbReference type="EMBL" id="JAIWYP010000014">
    <property type="protein sequence ID" value="KAH3712911.1"/>
    <property type="molecule type" value="Genomic_DNA"/>
</dbReference>
<gene>
    <name evidence="2" type="ORF">DPMN_072670</name>
</gene>
<name>A0A9D4BXQ0_DREPO</name>
<accession>A0A9D4BXQ0</accession>
<reference evidence="2" key="2">
    <citation type="submission" date="2020-11" db="EMBL/GenBank/DDBJ databases">
        <authorList>
            <person name="McCartney M.A."/>
            <person name="Auch B."/>
            <person name="Kono T."/>
            <person name="Mallez S."/>
            <person name="Becker A."/>
            <person name="Gohl D.M."/>
            <person name="Silverstein K.A.T."/>
            <person name="Koren S."/>
            <person name="Bechman K.B."/>
            <person name="Herman A."/>
            <person name="Abrahante J.E."/>
            <person name="Garbe J."/>
        </authorList>
    </citation>
    <scope>NUCLEOTIDE SEQUENCE</scope>
    <source>
        <strain evidence="2">Duluth1</strain>
        <tissue evidence="2">Whole animal</tissue>
    </source>
</reference>
<keyword evidence="3" id="KW-1185">Reference proteome</keyword>
<reference evidence="2" key="1">
    <citation type="journal article" date="2019" name="bioRxiv">
        <title>The Genome of the Zebra Mussel, Dreissena polymorpha: A Resource for Invasive Species Research.</title>
        <authorList>
            <person name="McCartney M.A."/>
            <person name="Auch B."/>
            <person name="Kono T."/>
            <person name="Mallez S."/>
            <person name="Zhang Y."/>
            <person name="Obille A."/>
            <person name="Becker A."/>
            <person name="Abrahante J.E."/>
            <person name="Garbe J."/>
            <person name="Badalamenti J.P."/>
            <person name="Herman A."/>
            <person name="Mangelson H."/>
            <person name="Liachko I."/>
            <person name="Sullivan S."/>
            <person name="Sone E.D."/>
            <person name="Koren S."/>
            <person name="Silverstein K.A.T."/>
            <person name="Beckman K.B."/>
            <person name="Gohl D.M."/>
        </authorList>
    </citation>
    <scope>NUCLEOTIDE SEQUENCE</scope>
    <source>
        <strain evidence="2">Duluth1</strain>
        <tissue evidence="2">Whole animal</tissue>
    </source>
</reference>
<feature type="compositionally biased region" description="Polar residues" evidence="1">
    <location>
        <begin position="82"/>
        <end position="93"/>
    </location>
</feature>
<dbReference type="AlphaFoldDB" id="A0A9D4BXQ0"/>
<comment type="caution">
    <text evidence="2">The sequence shown here is derived from an EMBL/GenBank/DDBJ whole genome shotgun (WGS) entry which is preliminary data.</text>
</comment>
<evidence type="ECO:0000313" key="2">
    <source>
        <dbReference type="EMBL" id="KAH3712911.1"/>
    </source>
</evidence>
<evidence type="ECO:0000256" key="1">
    <source>
        <dbReference type="SAM" id="MobiDB-lite"/>
    </source>
</evidence>